<reference evidence="2 3" key="1">
    <citation type="submission" date="2021-06" db="EMBL/GenBank/DDBJ databases">
        <title>Caerostris darwini draft genome.</title>
        <authorList>
            <person name="Kono N."/>
            <person name="Arakawa K."/>
        </authorList>
    </citation>
    <scope>NUCLEOTIDE SEQUENCE [LARGE SCALE GENOMIC DNA]</scope>
</reference>
<evidence type="ECO:0000256" key="1">
    <source>
        <dbReference type="SAM" id="MobiDB-lite"/>
    </source>
</evidence>
<accession>A0AAV4VZ75</accession>
<feature type="compositionally biased region" description="Polar residues" evidence="1">
    <location>
        <begin position="88"/>
        <end position="108"/>
    </location>
</feature>
<comment type="caution">
    <text evidence="2">The sequence shown here is derived from an EMBL/GenBank/DDBJ whole genome shotgun (WGS) entry which is preliminary data.</text>
</comment>
<sequence>MLYLYAGFYHSSEVCYLKPRCSHCETDHKTANCTLSIEPRKGTNYHWSHVAYWCGCPIFPRRAPKTQPTLKQRTLTEHSLVIIPQIPTPQSASSTANSTDRPTNTSIAPSKVKSTEGMRRINSTRFDLMSQTLSLRHQYGVKGLCF</sequence>
<name>A0AAV4VZ75_9ARAC</name>
<dbReference type="AlphaFoldDB" id="A0AAV4VZ75"/>
<evidence type="ECO:0000313" key="2">
    <source>
        <dbReference type="EMBL" id="GIY75234.1"/>
    </source>
</evidence>
<dbReference type="Proteomes" id="UP001054837">
    <property type="component" value="Unassembled WGS sequence"/>
</dbReference>
<dbReference type="EMBL" id="BPLQ01013831">
    <property type="protein sequence ID" value="GIY75234.1"/>
    <property type="molecule type" value="Genomic_DNA"/>
</dbReference>
<feature type="region of interest" description="Disordered" evidence="1">
    <location>
        <begin position="88"/>
        <end position="116"/>
    </location>
</feature>
<proteinExistence type="predicted"/>
<organism evidence="2 3">
    <name type="scientific">Caerostris darwini</name>
    <dbReference type="NCBI Taxonomy" id="1538125"/>
    <lineage>
        <taxon>Eukaryota</taxon>
        <taxon>Metazoa</taxon>
        <taxon>Ecdysozoa</taxon>
        <taxon>Arthropoda</taxon>
        <taxon>Chelicerata</taxon>
        <taxon>Arachnida</taxon>
        <taxon>Araneae</taxon>
        <taxon>Araneomorphae</taxon>
        <taxon>Entelegynae</taxon>
        <taxon>Araneoidea</taxon>
        <taxon>Araneidae</taxon>
        <taxon>Caerostris</taxon>
    </lineage>
</organism>
<evidence type="ECO:0000313" key="3">
    <source>
        <dbReference type="Proteomes" id="UP001054837"/>
    </source>
</evidence>
<gene>
    <name evidence="2" type="ORF">CDAR_566871</name>
</gene>
<protein>
    <submittedName>
        <fullName evidence="2">Uncharacterized protein</fullName>
    </submittedName>
</protein>
<keyword evidence="3" id="KW-1185">Reference proteome</keyword>